<organism evidence="1 2">
    <name type="scientific">Ascaris lumbricoides</name>
    <name type="common">Giant roundworm</name>
    <dbReference type="NCBI Taxonomy" id="6252"/>
    <lineage>
        <taxon>Eukaryota</taxon>
        <taxon>Metazoa</taxon>
        <taxon>Ecdysozoa</taxon>
        <taxon>Nematoda</taxon>
        <taxon>Chromadorea</taxon>
        <taxon>Rhabditida</taxon>
        <taxon>Spirurina</taxon>
        <taxon>Ascaridomorpha</taxon>
        <taxon>Ascaridoidea</taxon>
        <taxon>Ascarididae</taxon>
        <taxon>Ascaris</taxon>
    </lineage>
</organism>
<keyword evidence="1" id="KW-1185">Reference proteome</keyword>
<reference evidence="2" key="1">
    <citation type="submission" date="2017-02" db="UniProtKB">
        <authorList>
            <consortium name="WormBaseParasite"/>
        </authorList>
    </citation>
    <scope>IDENTIFICATION</scope>
</reference>
<protein>
    <submittedName>
        <fullName evidence="2">Chromo domain-containing protein</fullName>
    </submittedName>
</protein>
<dbReference type="AlphaFoldDB" id="A0A0M3IB47"/>
<evidence type="ECO:0000313" key="2">
    <source>
        <dbReference type="WBParaSite" id="ALUE_0001487801-mRNA-1"/>
    </source>
</evidence>
<dbReference type="WBParaSite" id="ALUE_0001487801-mRNA-1">
    <property type="protein sequence ID" value="ALUE_0001487801-mRNA-1"/>
    <property type="gene ID" value="ALUE_0001487801"/>
</dbReference>
<proteinExistence type="predicted"/>
<dbReference type="Proteomes" id="UP000036681">
    <property type="component" value="Unplaced"/>
</dbReference>
<evidence type="ECO:0000313" key="1">
    <source>
        <dbReference type="Proteomes" id="UP000036681"/>
    </source>
</evidence>
<accession>A0A0M3IB47</accession>
<name>A0A0M3IB47_ASCLU</name>
<sequence>MKIAIVYLKYVDIMDANKFGAEVDRYAILANLDSEEAGQSNSISEREEIVEEVKESAKKEMKEEKPNSDRFQMVAKIVEMNKCNDDGLAYKAEFCMKNEESIGLEEAGQSNSISEREEIVEEVKESAKKEMKEEKPNSDRFQMVAKIVEMNKCNDDGLAYKAEFHNGTREWISYKDAHEYLKDQLIEFYEHMLNIHIGVE</sequence>